<protein>
    <submittedName>
        <fullName evidence="1">Uncharacterized protein</fullName>
    </submittedName>
</protein>
<reference evidence="1 2" key="1">
    <citation type="journal article" date="2010" name="Science">
        <title>Genomic comparison of the ants Camponotus floridanus and Harpegnathos saltator.</title>
        <authorList>
            <person name="Bonasio R."/>
            <person name="Zhang G."/>
            <person name="Ye C."/>
            <person name="Mutti N.S."/>
            <person name="Fang X."/>
            <person name="Qin N."/>
            <person name="Donahue G."/>
            <person name="Yang P."/>
            <person name="Li Q."/>
            <person name="Li C."/>
            <person name="Zhang P."/>
            <person name="Huang Z."/>
            <person name="Berger S.L."/>
            <person name="Reinberg D."/>
            <person name="Wang J."/>
            <person name="Liebig J."/>
        </authorList>
    </citation>
    <scope>NUCLEOTIDE SEQUENCE [LARGE SCALE GENOMIC DNA]</scope>
    <source>
        <strain evidence="2">C129</strain>
    </source>
</reference>
<dbReference type="AlphaFoldDB" id="E2AEC7"/>
<dbReference type="OrthoDB" id="6496718at2759"/>
<organism evidence="2">
    <name type="scientific">Camponotus floridanus</name>
    <name type="common">Florida carpenter ant</name>
    <dbReference type="NCBI Taxonomy" id="104421"/>
    <lineage>
        <taxon>Eukaryota</taxon>
        <taxon>Metazoa</taxon>
        <taxon>Ecdysozoa</taxon>
        <taxon>Arthropoda</taxon>
        <taxon>Hexapoda</taxon>
        <taxon>Insecta</taxon>
        <taxon>Pterygota</taxon>
        <taxon>Neoptera</taxon>
        <taxon>Endopterygota</taxon>
        <taxon>Hymenoptera</taxon>
        <taxon>Apocrita</taxon>
        <taxon>Aculeata</taxon>
        <taxon>Formicoidea</taxon>
        <taxon>Formicidae</taxon>
        <taxon>Formicinae</taxon>
        <taxon>Camponotus</taxon>
    </lineage>
</organism>
<dbReference type="InParanoid" id="E2AEC7"/>
<proteinExistence type="predicted"/>
<sequence>LLVVLAAMALLYTYYYHSCRIKKWFVARSLAQEGLPPIASPKHKRHNHLSNTQLRLYCLYWIIDITLLEKKNNYLSKSMYDICRDNERVFLFM</sequence>
<dbReference type="Proteomes" id="UP000000311">
    <property type="component" value="Unassembled WGS sequence"/>
</dbReference>
<evidence type="ECO:0000313" key="2">
    <source>
        <dbReference type="Proteomes" id="UP000000311"/>
    </source>
</evidence>
<accession>E2AEC7</accession>
<dbReference type="STRING" id="104421.E2AEC7"/>
<keyword evidence="2" id="KW-1185">Reference proteome</keyword>
<gene>
    <name evidence="1" type="ORF">EAG_13271</name>
</gene>
<name>E2AEC7_CAMFO</name>
<feature type="non-terminal residue" evidence="1">
    <location>
        <position position="1"/>
    </location>
</feature>
<dbReference type="EMBL" id="GL438827">
    <property type="protein sequence ID" value="EFN68360.1"/>
    <property type="molecule type" value="Genomic_DNA"/>
</dbReference>
<evidence type="ECO:0000313" key="1">
    <source>
        <dbReference type="EMBL" id="EFN68360.1"/>
    </source>
</evidence>